<feature type="region of interest" description="Disordered" evidence="3">
    <location>
        <begin position="186"/>
        <end position="209"/>
    </location>
</feature>
<name>A0ABT4U715_9ACTN</name>
<evidence type="ECO:0000256" key="1">
    <source>
        <dbReference type="ARBA" id="ARBA00022676"/>
    </source>
</evidence>
<dbReference type="SUPFAM" id="SSF53756">
    <property type="entry name" value="UDP-Glycosyltransferase/glycogen phosphorylase"/>
    <property type="match status" value="1"/>
</dbReference>
<proteinExistence type="predicted"/>
<dbReference type="Gene3D" id="3.40.50.2000">
    <property type="entry name" value="Glycogen Phosphorylase B"/>
    <property type="match status" value="1"/>
</dbReference>
<feature type="compositionally biased region" description="Basic and acidic residues" evidence="3">
    <location>
        <begin position="198"/>
        <end position="209"/>
    </location>
</feature>
<evidence type="ECO:0000313" key="5">
    <source>
        <dbReference type="Proteomes" id="UP001527866"/>
    </source>
</evidence>
<accession>A0ABT4U715</accession>
<protein>
    <submittedName>
        <fullName evidence="4">Glycosyltransferase</fullName>
        <ecNumber evidence="4">2.4.-.-</ecNumber>
    </submittedName>
</protein>
<keyword evidence="1 4" id="KW-0328">Glycosyltransferase</keyword>
<keyword evidence="5" id="KW-1185">Reference proteome</keyword>
<reference evidence="4 5" key="1">
    <citation type="submission" date="2023-01" db="EMBL/GenBank/DDBJ databases">
        <title>Draft genome sequence of Nocardiopsis sp. RSe5-2 isolated from halophytes.</title>
        <authorList>
            <person name="Duangmal K."/>
            <person name="Chantavorakit T."/>
        </authorList>
    </citation>
    <scope>NUCLEOTIDE SEQUENCE [LARGE SCALE GENOMIC DNA]</scope>
    <source>
        <strain evidence="4 5">RSe5-2</strain>
    </source>
</reference>
<evidence type="ECO:0000256" key="3">
    <source>
        <dbReference type="SAM" id="MobiDB-lite"/>
    </source>
</evidence>
<evidence type="ECO:0000256" key="2">
    <source>
        <dbReference type="ARBA" id="ARBA00022679"/>
    </source>
</evidence>
<organism evidence="4 5">
    <name type="scientific">Nocardiopsis endophytica</name>
    <dbReference type="NCBI Taxonomy" id="3018445"/>
    <lineage>
        <taxon>Bacteria</taxon>
        <taxon>Bacillati</taxon>
        <taxon>Actinomycetota</taxon>
        <taxon>Actinomycetes</taxon>
        <taxon>Streptosporangiales</taxon>
        <taxon>Nocardiopsidaceae</taxon>
        <taxon>Nocardiopsis</taxon>
    </lineage>
</organism>
<feature type="compositionally biased region" description="Basic and acidic residues" evidence="3">
    <location>
        <begin position="501"/>
        <end position="516"/>
    </location>
</feature>
<dbReference type="Proteomes" id="UP001527866">
    <property type="component" value="Unassembled WGS sequence"/>
</dbReference>
<dbReference type="EMBL" id="JAQFWQ010000052">
    <property type="protein sequence ID" value="MDA2812511.1"/>
    <property type="molecule type" value="Genomic_DNA"/>
</dbReference>
<dbReference type="RefSeq" id="WP_270687101.1">
    <property type="nucleotide sequence ID" value="NZ_JAQFWQ010000052.1"/>
</dbReference>
<gene>
    <name evidence="4" type="ORF">O4J56_17845</name>
</gene>
<feature type="region of interest" description="Disordered" evidence="3">
    <location>
        <begin position="482"/>
        <end position="516"/>
    </location>
</feature>
<dbReference type="Pfam" id="PF20706">
    <property type="entry name" value="GT4-conflict"/>
    <property type="match status" value="1"/>
</dbReference>
<dbReference type="EC" id="2.4.-.-" evidence="4"/>
<keyword evidence="2 4" id="KW-0808">Transferase</keyword>
<dbReference type="GO" id="GO:0016757">
    <property type="term" value="F:glycosyltransferase activity"/>
    <property type="evidence" value="ECO:0007669"/>
    <property type="project" value="UniProtKB-KW"/>
</dbReference>
<evidence type="ECO:0000313" key="4">
    <source>
        <dbReference type="EMBL" id="MDA2812511.1"/>
    </source>
</evidence>
<dbReference type="PANTHER" id="PTHR12526:SF510">
    <property type="entry name" value="D-INOSITOL 3-PHOSPHATE GLYCOSYLTRANSFERASE"/>
    <property type="match status" value="1"/>
</dbReference>
<sequence length="516" mass="56601">MTPETSRPAQPERFLIYGPTTLMDGVGRFNTELVRGLVEGGHEVKILTTPPSVGLEGAANIELPRPPDGLSGLAKWEGFALSHVVQTLDETLRANEGWSPTTILVNGKFRDVGPRIRDLFPEARLAQIVHNLSYYTEHPPIDDTWAVPAFQRGFSRTLASTDMGIGVGPLLTSDLLRMAPQNTALEASPPIAASSRGDAQRRQRLEERRREAGQPIRFLLYGRLDDPNKGTEVAVDGVKRLRKGGYGNAHLTLLGVPGEEIPRYQAQMDRRLGPGVVECKPYASSTQEVQRERDRADVVLMPSIREHFGLVATEALGEGVPLLAPEGAGATLFFTDEDRFPQDLTQGFIVHDEAHCRGELGEAPPPDTPRSALWAEAMADMIDNYPERLSQGTVLRDQYLAGRYTNLHMANAIVEATRELDEGHAKQGETGRLLPAQASRVLPVSAGPTLEALERPRGRQDMHRQALKSEDVITEAGQAVRLAQQGLAGPGRQARAVPHTPRRDHPRRGSERGPER</sequence>
<comment type="caution">
    <text evidence="4">The sequence shown here is derived from an EMBL/GenBank/DDBJ whole genome shotgun (WGS) entry which is preliminary data.</text>
</comment>
<dbReference type="PANTHER" id="PTHR12526">
    <property type="entry name" value="GLYCOSYLTRANSFERASE"/>
    <property type="match status" value="1"/>
</dbReference>